<dbReference type="EMBL" id="BAAAEI010000006">
    <property type="protein sequence ID" value="GAA0347715.1"/>
    <property type="molecule type" value="Genomic_DNA"/>
</dbReference>
<accession>A0ABP3GNM3</accession>
<reference evidence="3" key="1">
    <citation type="journal article" date="2019" name="Int. J. Syst. Evol. Microbiol.">
        <title>The Global Catalogue of Microorganisms (GCM) 10K type strain sequencing project: providing services to taxonomists for standard genome sequencing and annotation.</title>
        <authorList>
            <consortium name="The Broad Institute Genomics Platform"/>
            <consortium name="The Broad Institute Genome Sequencing Center for Infectious Disease"/>
            <person name="Wu L."/>
            <person name="Ma J."/>
        </authorList>
    </citation>
    <scope>NUCLEOTIDE SEQUENCE [LARGE SCALE GENOMIC DNA]</scope>
    <source>
        <strain evidence="3">JCM 13378</strain>
    </source>
</reference>
<dbReference type="Proteomes" id="UP001501757">
    <property type="component" value="Unassembled WGS sequence"/>
</dbReference>
<feature type="transmembrane region" description="Helical" evidence="1">
    <location>
        <begin position="113"/>
        <end position="133"/>
    </location>
</feature>
<sequence>MTVVFMLASASIMFLLGAVHLAYTFWGPKLTPRDDELKHAMARVSPVITQETTMWNAWLGFNASHSLGAMLFGLVFGYLSLKGQPLLFQADFLPSVGLIMLCGYVVLGKLYWFRIPSTGILLALLCFIASMLIR</sequence>
<name>A0ABP3GNM3_9ALTE</name>
<keyword evidence="1" id="KW-1133">Transmembrane helix</keyword>
<keyword evidence="3" id="KW-1185">Reference proteome</keyword>
<keyword evidence="1" id="KW-0812">Transmembrane</keyword>
<evidence type="ECO:0000256" key="1">
    <source>
        <dbReference type="SAM" id="Phobius"/>
    </source>
</evidence>
<dbReference type="NCBIfam" id="NF047765">
    <property type="entry name" value="LIC_13387_fam"/>
    <property type="match status" value="1"/>
</dbReference>
<feature type="transmembrane region" description="Helical" evidence="1">
    <location>
        <begin position="86"/>
        <end position="107"/>
    </location>
</feature>
<organism evidence="2 3">
    <name type="scientific">Bowmanella denitrificans</name>
    <dbReference type="NCBI Taxonomy" id="366582"/>
    <lineage>
        <taxon>Bacteria</taxon>
        <taxon>Pseudomonadati</taxon>
        <taxon>Pseudomonadota</taxon>
        <taxon>Gammaproteobacteria</taxon>
        <taxon>Alteromonadales</taxon>
        <taxon>Alteromonadaceae</taxon>
        <taxon>Bowmanella</taxon>
    </lineage>
</organism>
<dbReference type="RefSeq" id="WP_343842520.1">
    <property type="nucleotide sequence ID" value="NZ_BAAAEI010000006.1"/>
</dbReference>
<evidence type="ECO:0000313" key="3">
    <source>
        <dbReference type="Proteomes" id="UP001501757"/>
    </source>
</evidence>
<feature type="transmembrane region" description="Helical" evidence="1">
    <location>
        <begin position="57"/>
        <end position="79"/>
    </location>
</feature>
<protein>
    <recommendedName>
        <fullName evidence="4">DUF1304 domain-containing protein</fullName>
    </recommendedName>
</protein>
<gene>
    <name evidence="2" type="ORF">GCM10009092_10110</name>
</gene>
<evidence type="ECO:0008006" key="4">
    <source>
        <dbReference type="Google" id="ProtNLM"/>
    </source>
</evidence>
<dbReference type="InterPro" id="IPR058068">
    <property type="entry name" value="LIC_13387-like"/>
</dbReference>
<keyword evidence="1" id="KW-0472">Membrane</keyword>
<proteinExistence type="predicted"/>
<comment type="caution">
    <text evidence="2">The sequence shown here is derived from an EMBL/GenBank/DDBJ whole genome shotgun (WGS) entry which is preliminary data.</text>
</comment>
<evidence type="ECO:0000313" key="2">
    <source>
        <dbReference type="EMBL" id="GAA0347715.1"/>
    </source>
</evidence>